<dbReference type="GO" id="GO:0005815">
    <property type="term" value="C:microtubule organizing center"/>
    <property type="evidence" value="ECO:0007669"/>
    <property type="project" value="UniProtKB-SubCell"/>
</dbReference>
<dbReference type="PANTHER" id="PTHR19336:SF9">
    <property type="entry name" value="SPINDLE POLE BODY PROTEIN PPC89"/>
    <property type="match status" value="1"/>
</dbReference>
<keyword evidence="3" id="KW-0206">Cytoskeleton</keyword>
<reference evidence="7" key="1">
    <citation type="submission" date="2020-02" db="EMBL/GenBank/DDBJ databases">
        <authorList>
            <person name="Palmer J.M."/>
        </authorList>
    </citation>
    <scope>NUCLEOTIDE SEQUENCE</scope>
    <source>
        <strain evidence="7">EPUS1.4</strain>
        <tissue evidence="7">Thallus</tissue>
    </source>
</reference>
<feature type="compositionally biased region" description="Polar residues" evidence="5">
    <location>
        <begin position="152"/>
        <end position="161"/>
    </location>
</feature>
<dbReference type="InterPro" id="IPR024957">
    <property type="entry name" value="Cep57_MT-bd_dom"/>
</dbReference>
<evidence type="ECO:0000313" key="7">
    <source>
        <dbReference type="EMBL" id="KAF7514028.1"/>
    </source>
</evidence>
<feature type="region of interest" description="Disordered" evidence="5">
    <location>
        <begin position="869"/>
        <end position="893"/>
    </location>
</feature>
<feature type="region of interest" description="Disordered" evidence="5">
    <location>
        <begin position="215"/>
        <end position="255"/>
    </location>
</feature>
<evidence type="ECO:0000256" key="4">
    <source>
        <dbReference type="SAM" id="Coils"/>
    </source>
</evidence>
<keyword evidence="4" id="KW-0175">Coiled coil</keyword>
<evidence type="ECO:0000256" key="2">
    <source>
        <dbReference type="ARBA" id="ARBA00022490"/>
    </source>
</evidence>
<feature type="coiled-coil region" evidence="4">
    <location>
        <begin position="326"/>
        <end position="374"/>
    </location>
</feature>
<feature type="region of interest" description="Disordered" evidence="5">
    <location>
        <begin position="1"/>
        <end position="202"/>
    </location>
</feature>
<dbReference type="GO" id="GO:0008017">
    <property type="term" value="F:microtubule binding"/>
    <property type="evidence" value="ECO:0007669"/>
    <property type="project" value="InterPro"/>
</dbReference>
<evidence type="ECO:0000259" key="6">
    <source>
        <dbReference type="Pfam" id="PF06657"/>
    </source>
</evidence>
<dbReference type="EMBL" id="JAACFV010000003">
    <property type="protein sequence ID" value="KAF7514028.1"/>
    <property type="molecule type" value="Genomic_DNA"/>
</dbReference>
<dbReference type="AlphaFoldDB" id="A0A8H7ARH5"/>
<proteinExistence type="predicted"/>
<gene>
    <name evidence="7" type="ORF">GJ744_006642</name>
</gene>
<protein>
    <recommendedName>
        <fullName evidence="6">Cep57 centrosome microtubule-binding domain-containing protein</fullName>
    </recommendedName>
</protein>
<dbReference type="Proteomes" id="UP000606974">
    <property type="component" value="Unassembled WGS sequence"/>
</dbReference>
<comment type="caution">
    <text evidence="7">The sequence shown here is derived from an EMBL/GenBank/DDBJ whole genome shotgun (WGS) entry which is preliminary data.</text>
</comment>
<feature type="region of interest" description="Disordered" evidence="5">
    <location>
        <begin position="625"/>
        <end position="653"/>
    </location>
</feature>
<accession>A0A8H7ARH5</accession>
<dbReference type="PANTHER" id="PTHR19336">
    <property type="entry name" value="UNCHARACTERIZED DUF1167"/>
    <property type="match status" value="1"/>
</dbReference>
<feature type="coiled-coil region" evidence="4">
    <location>
        <begin position="780"/>
        <end position="833"/>
    </location>
</feature>
<dbReference type="InterPro" id="IPR051756">
    <property type="entry name" value="Centrosomal_MT-associated"/>
</dbReference>
<feature type="region of interest" description="Disordered" evidence="5">
    <location>
        <begin position="389"/>
        <end position="408"/>
    </location>
</feature>
<evidence type="ECO:0000256" key="3">
    <source>
        <dbReference type="ARBA" id="ARBA00023212"/>
    </source>
</evidence>
<dbReference type="OrthoDB" id="76453at2759"/>
<feature type="compositionally biased region" description="Polar residues" evidence="5">
    <location>
        <begin position="27"/>
        <end position="36"/>
    </location>
</feature>
<feature type="compositionally biased region" description="Basic and acidic residues" evidence="5">
    <location>
        <begin position="389"/>
        <end position="400"/>
    </location>
</feature>
<feature type="domain" description="Cep57 centrosome microtubule-binding" evidence="6">
    <location>
        <begin position="764"/>
        <end position="840"/>
    </location>
</feature>
<comment type="subcellular location">
    <subcellularLocation>
        <location evidence="1">Cytoplasm</location>
        <location evidence="1">Cytoskeleton</location>
        <location evidence="1">Microtubule organizing center</location>
    </subcellularLocation>
</comment>
<keyword evidence="2" id="KW-0963">Cytoplasm</keyword>
<feature type="compositionally biased region" description="Polar residues" evidence="5">
    <location>
        <begin position="245"/>
        <end position="255"/>
    </location>
</feature>
<feature type="compositionally biased region" description="Acidic residues" evidence="5">
    <location>
        <begin position="878"/>
        <end position="893"/>
    </location>
</feature>
<dbReference type="Pfam" id="PF06657">
    <property type="entry name" value="Cep57_MT_bd"/>
    <property type="match status" value="1"/>
</dbReference>
<evidence type="ECO:0000313" key="8">
    <source>
        <dbReference type="Proteomes" id="UP000606974"/>
    </source>
</evidence>
<feature type="compositionally biased region" description="Low complexity" evidence="5">
    <location>
        <begin position="556"/>
        <end position="565"/>
    </location>
</feature>
<sequence>MAPSPQHPDPPRLGAVLSRRNWEGRRSNSTISSVVSHGSAGDGTRGSFDPENEALVSTGPLNNSPPKDNHTSPKNKAYQIDMKAAKAAFSEGSESGSDAADISIEIGRGGRHGRDAMEDSRNDDSIHSSNAMIGEYRVMYSPPPSTHRRPSKTSNNDQARNLRQDAQIRLASMASQKENRNPASLPFKPFKSSDVSSKAKRKTLGEINARASEMYDGSLLNDDRPTQPAPITKTTRFSHSKRDPSNQFRANSTNTATDMADVNQSYALPDLPNLSQLMSGTIQDRTPGRTRLASHPALSQTPRAPFHKAIDTVPIPDDEKAIFVSLNFLQGKVNDLEAAAMEFQETIEELKTKNMVLKAEKRDLKVDNDRLRKENVELRTGYAHFLESRQHEQHHQEHISPQKRRHTNVSVQVNNEVSKIVKERQEEDLFSLTPTESVKMRPMSAPPQRYESAVKSSSIRHRSDSQKYAVSGNARHSKKVVIEETTTRSGDNDRQNMARDQTRTQDVTYLSTQSAPQYLLDLRNMVEAERVDAKKRKHGKENHGATSSASRRLHETTAAASTTTTDQPPLPRKSSMKDVSRRDFNSESAAAVLARVRVEKESMSQQAHNQNISEDITDQASYPLSQTARRNSDPNSIAASNTSRRRRRTTDFEHENMTSAFIIPDITIAQPTSSTTAAAAAAAGGATTSQAPNANIHLSDAAQHIIHSVNPHDAVNCIVCSRLTSTTTNHSNDQCAAEKKTIVVPKPIPVSDTPVSPTTDNPDPTLRPAQHPGVALALVLKELHDQHEHLKARLAAAQAKYQRTDPRLSRAKRGRLSREIEKLQGQCDRLADMIYRLYDVLEGQRGSGSGLEMSKEEVEVTVNGLREVMGRMGKEEDSGSDDGSEGDAVEGTE</sequence>
<feature type="compositionally biased region" description="Polar residues" evidence="5">
    <location>
        <begin position="625"/>
        <end position="642"/>
    </location>
</feature>
<feature type="region of interest" description="Disordered" evidence="5">
    <location>
        <begin position="532"/>
        <end position="583"/>
    </location>
</feature>
<feature type="region of interest" description="Disordered" evidence="5">
    <location>
        <begin position="453"/>
        <end position="508"/>
    </location>
</feature>
<evidence type="ECO:0000256" key="5">
    <source>
        <dbReference type="SAM" id="MobiDB-lite"/>
    </source>
</evidence>
<feature type="compositionally biased region" description="Basic and acidic residues" evidence="5">
    <location>
        <begin position="112"/>
        <end position="126"/>
    </location>
</feature>
<evidence type="ECO:0000256" key="1">
    <source>
        <dbReference type="ARBA" id="ARBA00004267"/>
    </source>
</evidence>
<organism evidence="7 8">
    <name type="scientific">Endocarpon pusillum</name>
    <dbReference type="NCBI Taxonomy" id="364733"/>
    <lineage>
        <taxon>Eukaryota</taxon>
        <taxon>Fungi</taxon>
        <taxon>Dikarya</taxon>
        <taxon>Ascomycota</taxon>
        <taxon>Pezizomycotina</taxon>
        <taxon>Eurotiomycetes</taxon>
        <taxon>Chaetothyriomycetidae</taxon>
        <taxon>Verrucariales</taxon>
        <taxon>Verrucariaceae</taxon>
        <taxon>Endocarpon</taxon>
    </lineage>
</organism>
<name>A0A8H7ARH5_9EURO</name>
<feature type="compositionally biased region" description="Basic and acidic residues" evidence="5">
    <location>
        <begin position="480"/>
        <end position="503"/>
    </location>
</feature>
<keyword evidence="8" id="KW-1185">Reference proteome</keyword>